<dbReference type="OrthoDB" id="8722129at2"/>
<evidence type="ECO:0000259" key="1">
    <source>
        <dbReference type="Pfam" id="PF18426"/>
    </source>
</evidence>
<evidence type="ECO:0000313" key="4">
    <source>
        <dbReference type="Proteomes" id="UP000270411"/>
    </source>
</evidence>
<proteinExistence type="predicted"/>
<dbReference type="InterPro" id="IPR040761">
    <property type="entry name" value="Tli4_N"/>
</dbReference>
<sequence>MMQVWKTIAIGRHLVDVPDTATVIPQWRYNDAPIKLADEIRTDAEYAMMIDERERVLRTSRHDTHHTLFVQRVQHANGGVTLVSWRKPTSMYVFLFETFYRVGTQTVIYSGEVTDDLREAVLRAEEERGRFWQLIEDEAIPDEAGYIARNVMLARTLYNPESWTLAIRLAGKPDVALRIATYARSVDRPGLRERAGGILPSLLRSVAGMHQLRNQAHDVGPIAAHEILVAGTEAGKRHYAFKWESPGKAYELGAPHINVSMNVTESDYTTNETSFADDAEALELWDRLVDSIRLRPGAV</sequence>
<dbReference type="InterPro" id="IPR041290">
    <property type="entry name" value="Tli4_C"/>
</dbReference>
<evidence type="ECO:0000313" key="3">
    <source>
        <dbReference type="EMBL" id="AZG12857.1"/>
    </source>
</evidence>
<dbReference type="Proteomes" id="UP000270411">
    <property type="component" value="Chromosome 1"/>
</dbReference>
<name>A0A3G8GXG5_9BURK</name>
<evidence type="ECO:0008006" key="5">
    <source>
        <dbReference type="Google" id="ProtNLM"/>
    </source>
</evidence>
<protein>
    <recommendedName>
        <fullName evidence="5">Tle cognate immunity protein 4 C-terminal domain-containing protein</fullName>
    </recommendedName>
</protein>
<gene>
    <name evidence="3" type="ORF">EHF44_05065</name>
</gene>
<evidence type="ECO:0000259" key="2">
    <source>
        <dbReference type="Pfam" id="PF18443"/>
    </source>
</evidence>
<dbReference type="EMBL" id="CP033969">
    <property type="protein sequence ID" value="AZG12857.1"/>
    <property type="molecule type" value="Genomic_DNA"/>
</dbReference>
<dbReference type="AlphaFoldDB" id="A0A3G8GXG5"/>
<organism evidence="3 4">
    <name type="scientific">Cupriavidus pauculus</name>
    <dbReference type="NCBI Taxonomy" id="82633"/>
    <lineage>
        <taxon>Bacteria</taxon>
        <taxon>Pseudomonadati</taxon>
        <taxon>Pseudomonadota</taxon>
        <taxon>Betaproteobacteria</taxon>
        <taxon>Burkholderiales</taxon>
        <taxon>Burkholderiaceae</taxon>
        <taxon>Cupriavidus</taxon>
    </lineage>
</organism>
<dbReference type="KEGG" id="cpau:EHF44_05065"/>
<accession>A0A3G8GXG5</accession>
<feature type="domain" description="Tle cognate immunity protein 4 N-terminal" evidence="2">
    <location>
        <begin position="6"/>
        <end position="115"/>
    </location>
</feature>
<dbReference type="Pfam" id="PF18443">
    <property type="entry name" value="Tli4_N"/>
    <property type="match status" value="1"/>
</dbReference>
<reference evidence="4" key="1">
    <citation type="submission" date="2018-11" db="EMBL/GenBank/DDBJ databases">
        <title>FDA dAtabase for Regulatory Grade micrObial Sequences (FDA-ARGOS): Supporting development and validation of Infectious Disease Dx tests.</title>
        <authorList>
            <person name="Goldberg B."/>
            <person name="Campos J."/>
            <person name="Tallon L."/>
            <person name="Sadzewicz L."/>
            <person name="Zhao X."/>
            <person name="Vavikolanu K."/>
            <person name="Mehta A."/>
            <person name="Aluvathingal J."/>
            <person name="Nadendla S."/>
            <person name="Geyer C."/>
            <person name="Nandy P."/>
            <person name="Yan Y."/>
            <person name="Sichtig H."/>
        </authorList>
    </citation>
    <scope>NUCLEOTIDE SEQUENCE [LARGE SCALE GENOMIC DNA]</scope>
    <source>
        <strain evidence="4">FDAARGOS_614</strain>
    </source>
</reference>
<feature type="domain" description="Tle cognate immunity protein 4 C-terminal" evidence="1">
    <location>
        <begin position="140"/>
        <end position="297"/>
    </location>
</feature>
<dbReference type="Pfam" id="PF18426">
    <property type="entry name" value="Tli4_C"/>
    <property type="match status" value="1"/>
</dbReference>
<dbReference type="RefSeq" id="WP_124682743.1">
    <property type="nucleotide sequence ID" value="NZ_CP033969.1"/>
</dbReference>